<sequence>MTANEIETSRANGCIKPHSRGCVAQQTTTSWPGFEKPFQDRRDLMQGSDGIVAEEMKCEGNLQNDWQMRLN</sequence>
<reference evidence="1" key="1">
    <citation type="submission" date="2023-03" db="EMBL/GenBank/DDBJ databases">
        <title>Edaphobacter sp.</title>
        <authorList>
            <person name="Huber K.J."/>
            <person name="Papendorf J."/>
            <person name="Pilke C."/>
            <person name="Bunk B."/>
            <person name="Sproeer C."/>
            <person name="Pester M."/>
        </authorList>
    </citation>
    <scope>NUCLEOTIDE SEQUENCE</scope>
    <source>
        <strain evidence="1">DSM 109920</strain>
    </source>
</reference>
<protein>
    <submittedName>
        <fullName evidence="1">Uncharacterized protein</fullName>
    </submittedName>
</protein>
<organism evidence="1">
    <name type="scientific">Edaphobacter paludis</name>
    <dbReference type="NCBI Taxonomy" id="3035702"/>
    <lineage>
        <taxon>Bacteria</taxon>
        <taxon>Pseudomonadati</taxon>
        <taxon>Acidobacteriota</taxon>
        <taxon>Terriglobia</taxon>
        <taxon>Terriglobales</taxon>
        <taxon>Acidobacteriaceae</taxon>
        <taxon>Edaphobacter</taxon>
    </lineage>
</organism>
<dbReference type="EMBL" id="CP121195">
    <property type="protein sequence ID" value="XBH12925.1"/>
    <property type="molecule type" value="Genomic_DNA"/>
</dbReference>
<proteinExistence type="predicted"/>
<evidence type="ECO:0000313" key="1">
    <source>
        <dbReference type="EMBL" id="XBH12925.1"/>
    </source>
</evidence>
<accession>A0AAU7D5T2</accession>
<gene>
    <name evidence="1" type="ORF">P8936_14665</name>
</gene>
<name>A0AAU7D5T2_9BACT</name>
<dbReference type="RefSeq" id="WP_348269583.1">
    <property type="nucleotide sequence ID" value="NZ_CP121195.1"/>
</dbReference>
<dbReference type="AlphaFoldDB" id="A0AAU7D5T2"/>